<name>A0ABY7G887_MYAAR</name>
<sequence length="134" mass="15915">MSPELYSKFAKQEQFSTSLLERLYNKYKKGSPYTIMLCKNYRTNQHIIEFMSRTLYDNKVVAEKNPPQHPLFYPLTFYTAMGREVCAGIKQGYYNQAEISEVTDHVHYLRKTWPDEWGLFDEKSICVVAPYFMQ</sequence>
<keyword evidence="2" id="KW-0378">Hydrolase</keyword>
<keyword evidence="3" id="KW-0347">Helicase</keyword>
<dbReference type="EMBL" id="CP111027">
    <property type="protein sequence ID" value="WAR30122.1"/>
    <property type="molecule type" value="Genomic_DNA"/>
</dbReference>
<evidence type="ECO:0000259" key="5">
    <source>
        <dbReference type="Pfam" id="PF13087"/>
    </source>
</evidence>
<dbReference type="Pfam" id="PF13087">
    <property type="entry name" value="AAA_12"/>
    <property type="match status" value="1"/>
</dbReference>
<dbReference type="Proteomes" id="UP001164746">
    <property type="component" value="Chromosome 16"/>
</dbReference>
<dbReference type="InterPro" id="IPR027417">
    <property type="entry name" value="P-loop_NTPase"/>
</dbReference>
<feature type="non-terminal residue" evidence="6">
    <location>
        <position position="134"/>
    </location>
</feature>
<dbReference type="SUPFAM" id="SSF52540">
    <property type="entry name" value="P-loop containing nucleoside triphosphate hydrolases"/>
    <property type="match status" value="1"/>
</dbReference>
<keyword evidence="4" id="KW-0067">ATP-binding</keyword>
<evidence type="ECO:0000313" key="6">
    <source>
        <dbReference type="EMBL" id="WAR30122.1"/>
    </source>
</evidence>
<dbReference type="PANTHER" id="PTHR43788:SF8">
    <property type="entry name" value="DNA-BINDING PROTEIN SMUBP-2"/>
    <property type="match status" value="1"/>
</dbReference>
<evidence type="ECO:0000256" key="1">
    <source>
        <dbReference type="ARBA" id="ARBA00022741"/>
    </source>
</evidence>
<evidence type="ECO:0000256" key="2">
    <source>
        <dbReference type="ARBA" id="ARBA00022801"/>
    </source>
</evidence>
<organism evidence="6 7">
    <name type="scientific">Mya arenaria</name>
    <name type="common">Soft-shell clam</name>
    <dbReference type="NCBI Taxonomy" id="6604"/>
    <lineage>
        <taxon>Eukaryota</taxon>
        <taxon>Metazoa</taxon>
        <taxon>Spiralia</taxon>
        <taxon>Lophotrochozoa</taxon>
        <taxon>Mollusca</taxon>
        <taxon>Bivalvia</taxon>
        <taxon>Autobranchia</taxon>
        <taxon>Heteroconchia</taxon>
        <taxon>Euheterodonta</taxon>
        <taxon>Imparidentia</taxon>
        <taxon>Neoheterodontei</taxon>
        <taxon>Myida</taxon>
        <taxon>Myoidea</taxon>
        <taxon>Myidae</taxon>
        <taxon>Mya</taxon>
    </lineage>
</organism>
<gene>
    <name evidence="6" type="ORF">MAR_003690</name>
</gene>
<keyword evidence="1" id="KW-0547">Nucleotide-binding</keyword>
<evidence type="ECO:0000256" key="4">
    <source>
        <dbReference type="ARBA" id="ARBA00022840"/>
    </source>
</evidence>
<dbReference type="InterPro" id="IPR041679">
    <property type="entry name" value="DNA2/NAM7-like_C"/>
</dbReference>
<dbReference type="PANTHER" id="PTHR43788">
    <property type="entry name" value="DNA2/NAM7 HELICASE FAMILY MEMBER"/>
    <property type="match status" value="1"/>
</dbReference>
<feature type="domain" description="DNA2/NAM7 helicase-like C-terminal" evidence="5">
    <location>
        <begin position="16"/>
        <end position="134"/>
    </location>
</feature>
<evidence type="ECO:0000256" key="3">
    <source>
        <dbReference type="ARBA" id="ARBA00022806"/>
    </source>
</evidence>
<protein>
    <submittedName>
        <fullName evidence="6">HELZ-like protein</fullName>
    </submittedName>
</protein>
<accession>A0ABY7G887</accession>
<keyword evidence="7" id="KW-1185">Reference proteome</keyword>
<dbReference type="Gene3D" id="3.40.50.300">
    <property type="entry name" value="P-loop containing nucleotide triphosphate hydrolases"/>
    <property type="match status" value="1"/>
</dbReference>
<evidence type="ECO:0000313" key="7">
    <source>
        <dbReference type="Proteomes" id="UP001164746"/>
    </source>
</evidence>
<dbReference type="InterPro" id="IPR050534">
    <property type="entry name" value="Coronavir_polyprotein_1ab"/>
</dbReference>
<proteinExistence type="predicted"/>
<reference evidence="6" key="1">
    <citation type="submission" date="2022-11" db="EMBL/GenBank/DDBJ databases">
        <title>Centuries of genome instability and evolution in soft-shell clam transmissible cancer (bioRxiv).</title>
        <authorList>
            <person name="Hart S.F.M."/>
            <person name="Yonemitsu M.A."/>
            <person name="Giersch R.M."/>
            <person name="Beal B.F."/>
            <person name="Arriagada G."/>
            <person name="Davis B.W."/>
            <person name="Ostrander E.A."/>
            <person name="Goff S.P."/>
            <person name="Metzger M.J."/>
        </authorList>
    </citation>
    <scope>NUCLEOTIDE SEQUENCE</scope>
    <source>
        <strain evidence="6">MELC-2E11</strain>
        <tissue evidence="6">Siphon/mantle</tissue>
    </source>
</reference>